<protein>
    <submittedName>
        <fullName evidence="2">Uncharacterized protein</fullName>
    </submittedName>
</protein>
<feature type="region of interest" description="Disordered" evidence="1">
    <location>
        <begin position="97"/>
        <end position="130"/>
    </location>
</feature>
<dbReference type="GeneID" id="31363163"/>
<evidence type="ECO:0000313" key="2">
    <source>
        <dbReference type="EMBL" id="EFA79264.1"/>
    </source>
</evidence>
<comment type="caution">
    <text evidence="2">The sequence shown here is derived from an EMBL/GenBank/DDBJ whole genome shotgun (WGS) entry which is preliminary data.</text>
</comment>
<proteinExistence type="predicted"/>
<dbReference type="RefSeq" id="XP_020431385.1">
    <property type="nucleotide sequence ID" value="XM_020578516.1"/>
</dbReference>
<evidence type="ECO:0000313" key="3">
    <source>
        <dbReference type="Proteomes" id="UP000001396"/>
    </source>
</evidence>
<dbReference type="EMBL" id="ADBJ01000035">
    <property type="protein sequence ID" value="EFA79264.1"/>
    <property type="molecule type" value="Genomic_DNA"/>
</dbReference>
<organism evidence="2 3">
    <name type="scientific">Heterostelium pallidum (strain ATCC 26659 / Pp 5 / PN500)</name>
    <name type="common">Cellular slime mold</name>
    <name type="synonym">Polysphondylium pallidum</name>
    <dbReference type="NCBI Taxonomy" id="670386"/>
    <lineage>
        <taxon>Eukaryota</taxon>
        <taxon>Amoebozoa</taxon>
        <taxon>Evosea</taxon>
        <taxon>Eumycetozoa</taxon>
        <taxon>Dictyostelia</taxon>
        <taxon>Acytosteliales</taxon>
        <taxon>Acytosteliaceae</taxon>
        <taxon>Heterostelium</taxon>
    </lineage>
</organism>
<accession>D3BGN0</accession>
<reference evidence="2 3" key="1">
    <citation type="journal article" date="2011" name="Genome Res.">
        <title>Phylogeny-wide analysis of social amoeba genomes highlights ancient origins for complex intercellular communication.</title>
        <authorList>
            <person name="Heidel A.J."/>
            <person name="Lawal H.M."/>
            <person name="Felder M."/>
            <person name="Schilde C."/>
            <person name="Helps N.R."/>
            <person name="Tunggal B."/>
            <person name="Rivero F."/>
            <person name="John U."/>
            <person name="Schleicher M."/>
            <person name="Eichinger L."/>
            <person name="Platzer M."/>
            <person name="Noegel A.A."/>
            <person name="Schaap P."/>
            <person name="Gloeckner G."/>
        </authorList>
    </citation>
    <scope>NUCLEOTIDE SEQUENCE [LARGE SCALE GENOMIC DNA]</scope>
    <source>
        <strain evidence="3">ATCC 26659 / Pp 5 / PN500</strain>
    </source>
</reference>
<dbReference type="InParanoid" id="D3BGN0"/>
<evidence type="ECO:0000256" key="1">
    <source>
        <dbReference type="SAM" id="MobiDB-lite"/>
    </source>
</evidence>
<dbReference type="Proteomes" id="UP000001396">
    <property type="component" value="Unassembled WGS sequence"/>
</dbReference>
<feature type="compositionally biased region" description="Polar residues" evidence="1">
    <location>
        <begin position="106"/>
        <end position="124"/>
    </location>
</feature>
<gene>
    <name evidence="2" type="ORF">PPL_07682</name>
</gene>
<keyword evidence="3" id="KW-1185">Reference proteome</keyword>
<name>D3BGN0_HETP5</name>
<sequence>MDVLFPKYLFLGNQYELDALTGQLSKETYLKLTHVDHKHPNKPIPINIFGTYLCVIISLDLVAHLPAIDPENQLKSNQSRTLVINFGGIKPVENPLKQSKPLKIPGSNQQVPQQTSTQAESDYVNNNNNNNQQQLEVSQHSFKRDLEEWLSKFSSPSTNAECEESELMIKIIENLDKVYSSSYFARNVIAKLTKMNVSNHCALAASAIDFFTCLVKCDPAICHKDLFCDIEIDEHDKIARTKERRSVIKKHPGFSTNKSTEHCLEAKIADIDKTEERFNLKSTDDFLKKKTNKDKSAITQLWDCIRHLNAFGVAINQDTYKTSQNIAFELSSPMIDVSILASDLAVHLKQMFLGEHNLEIPFSFTKHVLAKTTGISVRCFSDVNKTLKSQIKSFYFYRSRHQYIKAKLLLSKRYHREFVHIDFKHQNQCLPPNIFHNFLCVVISKDCANSLTENDCNQFVSYPDKTLIIKFGDSICSQTVVRRQFDLCEEIDLSEIYTTSVYAQKVLDYLIADNGSGDHSQTVYTAVDLFTDLVKCNATIGYKFLLLGHSITEQDIQVLVDEFGDEVDIPSSYSSYSSSSKIMRFAQDIVVASHSDADTMKGCIIRMHETSQLSGKKLHFQEITKLIGNQSRKITVNSITPALPLNQSTPPPPTNSSQEMITYIDSIENRFDLKSTPSFRERKIKGDRAAITQLWDCIHQFNSSGLPFDQDSYERLQRIAIGLSSTPINVDDLASDLAIFLKQLYLGRFYPDIKIFDFTEHVLAKISRTPVRCLRHFGGDMWTRSNIFNFYLVCQLLKSNQSFIILNDKFDLVKFASEILEIQQQKREFHRLLDVNYSVLDSIKYDLDTLEEDYAEWIQSTLFSEKHRDGIPVTRLSSDSHTRWDFFAKQMCLPIGQQIVMSGYIRSKAVLICRQSQYNAYIERCAGLRDKVVHLSLDLNCKDDVIPPGIFNIYHKVIIPINFVAELRRIDSNQLSSHPDRTVVVTLREPNATKRAGGFRCIPIPLPVVAIDTGAENGSVQPPDAQGCHQISEIEEWIGDIHSTNSTAESSQIGIDSDFNNNFSEKFDILYTSCQFFREVISKLVENDRFLNFDDAYYTAREFFYKLLNTDSSIPFKSFFTDINLSAGHVHSLMEHLVVQHNPPSKILDFVADIKKANDISHFLSSTKPFLRTLIQLSRLSRKKGSARLKHIAKFIDHPVHRTILENISPSSTNSSVNVVPTRQQTVTKDTLVKKIQKVKDIYKDYNPYSTKIGVADTVQAKNQENQEEPENQVRLTWLLIKCLDQPSLDLTPEIVASCPEFIEICSRVARNFSKKEINLATQSKLRKDLIASMARPGQDDGVIAMNKPMKKEKLASATEIGAHLLNNTIWSATDSINFTAIHLLASQNQSSIIQNDPRGIAKLWVEAQSGQQRSDAIKQIMEVLAEPSMEKVENQVATLQHLFADWSSWPIYTMIRSKVSNAPSHSVLAGNWETFMDLLVELLTMPTHKEFQYLGVGESEHIDSIANSKSPTHFKRKIFLKLDSNNQSHVELFNRYVERYRDIVWIGVCDESNSWNIGGFTKLTLI</sequence>